<sequence length="211" mass="24220">MMMMTTEEEFQDRNNLSLDDIDLSLLRLSSPSPPYSSHSSFFSDVTPEISPLKRSSPVSDESDQSKRRKISPQSPILINSPLRFTYPETQSSTIDDPTRYTDLTGGKRSCSHASPVSEKTETTPFASKTPDTETTKMVNNRVEETNHEETNYDAYEKQQQEEEEQEEEEEDCGEGMRIERSGDGFVIRLKCRCKLAFRVLFSDHHLYFKPL</sequence>
<feature type="compositionally biased region" description="Acidic residues" evidence="1">
    <location>
        <begin position="161"/>
        <end position="173"/>
    </location>
</feature>
<name>A0A6D2KXY7_9BRAS</name>
<dbReference type="AlphaFoldDB" id="A0A6D2KXY7"/>
<dbReference type="OrthoDB" id="1110167at2759"/>
<feature type="compositionally biased region" description="Low complexity" evidence="1">
    <location>
        <begin position="27"/>
        <end position="40"/>
    </location>
</feature>
<organism evidence="2 3">
    <name type="scientific">Microthlaspi erraticum</name>
    <dbReference type="NCBI Taxonomy" id="1685480"/>
    <lineage>
        <taxon>Eukaryota</taxon>
        <taxon>Viridiplantae</taxon>
        <taxon>Streptophyta</taxon>
        <taxon>Embryophyta</taxon>
        <taxon>Tracheophyta</taxon>
        <taxon>Spermatophyta</taxon>
        <taxon>Magnoliopsida</taxon>
        <taxon>eudicotyledons</taxon>
        <taxon>Gunneridae</taxon>
        <taxon>Pentapetalae</taxon>
        <taxon>rosids</taxon>
        <taxon>malvids</taxon>
        <taxon>Brassicales</taxon>
        <taxon>Brassicaceae</taxon>
        <taxon>Coluteocarpeae</taxon>
        <taxon>Microthlaspi</taxon>
    </lineage>
</organism>
<dbReference type="Proteomes" id="UP000467841">
    <property type="component" value="Unassembled WGS sequence"/>
</dbReference>
<evidence type="ECO:0000313" key="2">
    <source>
        <dbReference type="EMBL" id="CAA7052103.1"/>
    </source>
</evidence>
<evidence type="ECO:0000256" key="1">
    <source>
        <dbReference type="SAM" id="MobiDB-lite"/>
    </source>
</evidence>
<protein>
    <submittedName>
        <fullName evidence="2">Uncharacterized protein</fullName>
    </submittedName>
</protein>
<keyword evidence="3" id="KW-1185">Reference proteome</keyword>
<reference evidence="2" key="1">
    <citation type="submission" date="2020-01" db="EMBL/GenBank/DDBJ databases">
        <authorList>
            <person name="Mishra B."/>
        </authorList>
    </citation>
    <scope>NUCLEOTIDE SEQUENCE [LARGE SCALE GENOMIC DNA]</scope>
</reference>
<feature type="region of interest" description="Disordered" evidence="1">
    <location>
        <begin position="27"/>
        <end position="176"/>
    </location>
</feature>
<proteinExistence type="predicted"/>
<comment type="caution">
    <text evidence="2">The sequence shown here is derived from an EMBL/GenBank/DDBJ whole genome shotgun (WGS) entry which is preliminary data.</text>
</comment>
<accession>A0A6D2KXY7</accession>
<feature type="compositionally biased region" description="Basic and acidic residues" evidence="1">
    <location>
        <begin position="141"/>
        <end position="160"/>
    </location>
</feature>
<gene>
    <name evidence="2" type="ORF">MERR_LOCUS39338</name>
</gene>
<evidence type="ECO:0000313" key="3">
    <source>
        <dbReference type="Proteomes" id="UP000467841"/>
    </source>
</evidence>
<dbReference type="EMBL" id="CACVBM020001496">
    <property type="protein sequence ID" value="CAA7052103.1"/>
    <property type="molecule type" value="Genomic_DNA"/>
</dbReference>